<dbReference type="GO" id="GO:0009072">
    <property type="term" value="P:aromatic amino acid metabolic process"/>
    <property type="evidence" value="ECO:0007669"/>
    <property type="project" value="InterPro"/>
</dbReference>
<organism evidence="7">
    <name type="scientific">mine drainage metagenome</name>
    <dbReference type="NCBI Taxonomy" id="410659"/>
    <lineage>
        <taxon>unclassified sequences</taxon>
        <taxon>metagenomes</taxon>
        <taxon>ecological metagenomes</taxon>
    </lineage>
</organism>
<feature type="non-terminal residue" evidence="7">
    <location>
        <position position="1"/>
    </location>
</feature>
<dbReference type="NCBIfam" id="NF009709">
    <property type="entry name" value="PRK13238.1"/>
    <property type="match status" value="1"/>
</dbReference>
<evidence type="ECO:0000256" key="2">
    <source>
        <dbReference type="ARBA" id="ARBA00009721"/>
    </source>
</evidence>
<comment type="similarity">
    <text evidence="2">Belongs to the beta-eliminating lyase family.</text>
</comment>
<evidence type="ECO:0000256" key="3">
    <source>
        <dbReference type="ARBA" id="ARBA00022898"/>
    </source>
</evidence>
<evidence type="ECO:0000256" key="5">
    <source>
        <dbReference type="SAM" id="MobiDB-lite"/>
    </source>
</evidence>
<dbReference type="GO" id="GO:0016830">
    <property type="term" value="F:carbon-carbon lyase activity"/>
    <property type="evidence" value="ECO:0007669"/>
    <property type="project" value="InterPro"/>
</dbReference>
<dbReference type="Gene3D" id="3.40.640.10">
    <property type="entry name" value="Type I PLP-dependent aspartate aminotransferase-like (Major domain)"/>
    <property type="match status" value="1"/>
</dbReference>
<dbReference type="EMBL" id="AUZY01006164">
    <property type="protein sequence ID" value="EQD55221.1"/>
    <property type="molecule type" value="Genomic_DNA"/>
</dbReference>
<evidence type="ECO:0000259" key="6">
    <source>
        <dbReference type="Pfam" id="PF01212"/>
    </source>
</evidence>
<dbReference type="SUPFAM" id="SSF53383">
    <property type="entry name" value="PLP-dependent transferases"/>
    <property type="match status" value="1"/>
</dbReference>
<evidence type="ECO:0000256" key="1">
    <source>
        <dbReference type="ARBA" id="ARBA00001933"/>
    </source>
</evidence>
<evidence type="ECO:0000256" key="4">
    <source>
        <dbReference type="ARBA" id="ARBA00023239"/>
    </source>
</evidence>
<feature type="domain" description="Aromatic amino acid beta-eliminating lyase/threonine aldolase" evidence="6">
    <location>
        <begin position="38"/>
        <end position="411"/>
    </location>
</feature>
<accession>T1A3Q1</accession>
<comment type="cofactor">
    <cofactor evidence="1">
        <name>pyridoxal 5'-phosphate</name>
        <dbReference type="ChEBI" id="CHEBI:597326"/>
    </cofactor>
</comment>
<feature type="compositionally biased region" description="Low complexity" evidence="5">
    <location>
        <begin position="444"/>
        <end position="458"/>
    </location>
</feature>
<dbReference type="PANTHER" id="PTHR32325">
    <property type="entry name" value="BETA-ELIMINATING LYASE-LIKE PROTEIN-RELATED"/>
    <property type="match status" value="1"/>
</dbReference>
<gene>
    <name evidence="7" type="ORF">B1B_09334</name>
</gene>
<keyword evidence="3" id="KW-0663">Pyridoxal phosphate</keyword>
<dbReference type="AlphaFoldDB" id="T1A3Q1"/>
<sequence>QGEGRRADPNPSRETGSGRSCERGSNLFNLHSDEVRIDLLTDSGTGAMSDRQWAALMIGDESYAGSRNFARFESTVRSITGFRHILPTHQGRAAENLLFSTLCRPGNVVPNNMHFDTTRAHVLRNGGRPVNIAVRDAYDPQSDFPFKGNVDVPALDALLRREGRENVPLVMVTITNNTGGGQPVSLANFREVARIARAHGVPLYVDMCRWAENAYFVRERERGMRAKSIAEIGRAFFDLCDGATMSAKKDGLVNIGGFVATRDRSLAARMKELLILYEGFPTYGGLARRDLEAMSVGLEEAMDLDYLTHRVEQVRYVAGLLDARAVPFFHPVGGHGIYLDVRRFLPHLSDEDLPGQALAVELYREGGLRTVEVGSIMFGPEKGSKNPPLELVRLAIPRRVYSASHLAFVADVVARVYERRAYVRGLTMVYRPERLPHFTARFAPKRSASSRAARTGRAAPRRNPTK</sequence>
<dbReference type="InterPro" id="IPR001597">
    <property type="entry name" value="ArAA_b-elim_lyase/Thr_aldolase"/>
</dbReference>
<dbReference type="InterPro" id="IPR015424">
    <property type="entry name" value="PyrdxlP-dep_Trfase"/>
</dbReference>
<dbReference type="Gene3D" id="3.90.1150.10">
    <property type="entry name" value="Aspartate Aminotransferase, domain 1"/>
    <property type="match status" value="1"/>
</dbReference>
<dbReference type="PIRSF" id="PIRSF001386">
    <property type="entry name" value="Trpase"/>
    <property type="match status" value="1"/>
</dbReference>
<dbReference type="Pfam" id="PF01212">
    <property type="entry name" value="Beta_elim_lyase"/>
    <property type="match status" value="1"/>
</dbReference>
<feature type="region of interest" description="Disordered" evidence="5">
    <location>
        <begin position="1"/>
        <end position="25"/>
    </location>
</feature>
<dbReference type="InterPro" id="IPR015421">
    <property type="entry name" value="PyrdxlP-dep_Trfase_major"/>
</dbReference>
<dbReference type="PANTHER" id="PTHR32325:SF4">
    <property type="entry name" value="TRYPTOPHANASE"/>
    <property type="match status" value="1"/>
</dbReference>
<feature type="region of interest" description="Disordered" evidence="5">
    <location>
        <begin position="444"/>
        <end position="466"/>
    </location>
</feature>
<proteinExistence type="inferred from homology"/>
<reference evidence="7" key="2">
    <citation type="journal article" date="2014" name="ISME J.">
        <title>Microbial stratification in low pH oxic and suboxic macroscopic growths along an acid mine drainage.</title>
        <authorList>
            <person name="Mendez-Garcia C."/>
            <person name="Mesa V."/>
            <person name="Sprenger R.R."/>
            <person name="Richter M."/>
            <person name="Diez M.S."/>
            <person name="Solano J."/>
            <person name="Bargiela R."/>
            <person name="Golyshina O.V."/>
            <person name="Manteca A."/>
            <person name="Ramos J.L."/>
            <person name="Gallego J.R."/>
            <person name="Llorente I."/>
            <person name="Martins Dos Santos V.A."/>
            <person name="Jensen O.N."/>
            <person name="Pelaez A.I."/>
            <person name="Sanchez J."/>
            <person name="Ferrer M."/>
        </authorList>
    </citation>
    <scope>NUCLEOTIDE SEQUENCE</scope>
</reference>
<dbReference type="InterPro" id="IPR011166">
    <property type="entry name" value="Beta-eliminating_lyase"/>
</dbReference>
<name>T1A3Q1_9ZZZZ</name>
<dbReference type="InterPro" id="IPR015422">
    <property type="entry name" value="PyrdxlP-dep_Trfase_small"/>
</dbReference>
<keyword evidence="4 7" id="KW-0456">Lyase</keyword>
<protein>
    <submittedName>
        <fullName evidence="7">Tyrosine phenol-lyase</fullName>
    </submittedName>
</protein>
<evidence type="ECO:0000313" key="7">
    <source>
        <dbReference type="EMBL" id="EQD55221.1"/>
    </source>
</evidence>
<comment type="caution">
    <text evidence="7">The sequence shown here is derived from an EMBL/GenBank/DDBJ whole genome shotgun (WGS) entry which is preliminary data.</text>
</comment>
<reference evidence="7" key="1">
    <citation type="submission" date="2013-08" db="EMBL/GenBank/DDBJ databases">
        <authorList>
            <person name="Mendez C."/>
            <person name="Richter M."/>
            <person name="Ferrer M."/>
            <person name="Sanchez J."/>
        </authorList>
    </citation>
    <scope>NUCLEOTIDE SEQUENCE</scope>
</reference>